<accession>G6AVS2</accession>
<evidence type="ECO:0000256" key="3">
    <source>
        <dbReference type="ARBA" id="ARBA00022801"/>
    </source>
</evidence>
<dbReference type="InterPro" id="IPR001405">
    <property type="entry name" value="UPF0758"/>
</dbReference>
<proteinExistence type="inferred from homology"/>
<keyword evidence="2" id="KW-0479">Metal-binding</keyword>
<evidence type="ECO:0000313" key="8">
    <source>
        <dbReference type="EMBL" id="EHJ41435.1"/>
    </source>
</evidence>
<dbReference type="Proteomes" id="UP000004407">
    <property type="component" value="Unassembled WGS sequence"/>
</dbReference>
<dbReference type="GO" id="GO:0006508">
    <property type="term" value="P:proteolysis"/>
    <property type="evidence" value="ECO:0007669"/>
    <property type="project" value="UniProtKB-KW"/>
</dbReference>
<evidence type="ECO:0000256" key="1">
    <source>
        <dbReference type="ARBA" id="ARBA00022670"/>
    </source>
</evidence>
<feature type="domain" description="MPN" evidence="7">
    <location>
        <begin position="167"/>
        <end position="289"/>
    </location>
</feature>
<dbReference type="Gene3D" id="3.40.140.10">
    <property type="entry name" value="Cytidine Deaminase, domain 2"/>
    <property type="match status" value="1"/>
</dbReference>
<keyword evidence="5" id="KW-0482">Metalloprotease</keyword>
<dbReference type="GO" id="GO:0046872">
    <property type="term" value="F:metal ion binding"/>
    <property type="evidence" value="ECO:0007669"/>
    <property type="project" value="UniProtKB-KW"/>
</dbReference>
<dbReference type="InterPro" id="IPR046778">
    <property type="entry name" value="UPF0758_N"/>
</dbReference>
<dbReference type="SUPFAM" id="SSF102712">
    <property type="entry name" value="JAB1/MPN domain"/>
    <property type="match status" value="1"/>
</dbReference>
<evidence type="ECO:0000313" key="9">
    <source>
        <dbReference type="Proteomes" id="UP000004407"/>
    </source>
</evidence>
<dbReference type="InterPro" id="IPR037518">
    <property type="entry name" value="MPN"/>
</dbReference>
<name>G6AVS2_9BACT</name>
<evidence type="ECO:0000256" key="2">
    <source>
        <dbReference type="ARBA" id="ARBA00022723"/>
    </source>
</evidence>
<dbReference type="PATRIC" id="fig|1002367.3.peg.567"/>
<evidence type="ECO:0000256" key="4">
    <source>
        <dbReference type="ARBA" id="ARBA00022833"/>
    </source>
</evidence>
<dbReference type="PROSITE" id="PS50249">
    <property type="entry name" value="MPN"/>
    <property type="match status" value="1"/>
</dbReference>
<dbReference type="PROSITE" id="PS01302">
    <property type="entry name" value="UPF0758"/>
    <property type="match status" value="1"/>
</dbReference>
<dbReference type="EMBL" id="AFZZ01000068">
    <property type="protein sequence ID" value="EHJ41435.1"/>
    <property type="molecule type" value="Genomic_DNA"/>
</dbReference>
<keyword evidence="3" id="KW-0378">Hydrolase</keyword>
<reference evidence="8 9" key="1">
    <citation type="submission" date="2011-08" db="EMBL/GenBank/DDBJ databases">
        <authorList>
            <person name="Weinstock G."/>
            <person name="Sodergren E."/>
            <person name="Clifton S."/>
            <person name="Fulton L."/>
            <person name="Fulton B."/>
            <person name="Courtney L."/>
            <person name="Fronick C."/>
            <person name="Harrison M."/>
            <person name="Strong C."/>
            <person name="Farmer C."/>
            <person name="Delahaunty K."/>
            <person name="Markovic C."/>
            <person name="Hall O."/>
            <person name="Minx P."/>
            <person name="Tomlinson C."/>
            <person name="Mitreva M."/>
            <person name="Hou S."/>
            <person name="Chen J."/>
            <person name="Wollam A."/>
            <person name="Pepin K.H."/>
            <person name="Johnson M."/>
            <person name="Bhonagiri V."/>
            <person name="Zhang X."/>
            <person name="Suruliraj S."/>
            <person name="Warren W."/>
            <person name="Chinwalla A."/>
            <person name="Mardis E.R."/>
            <person name="Wilson R.K."/>
        </authorList>
    </citation>
    <scope>NUCLEOTIDE SEQUENCE [LARGE SCALE GENOMIC DNA]</scope>
    <source>
        <strain evidence="8 9">DSM 18206</strain>
    </source>
</reference>
<dbReference type="Pfam" id="PF20582">
    <property type="entry name" value="UPF0758_N"/>
    <property type="match status" value="1"/>
</dbReference>
<dbReference type="NCBIfam" id="NF000642">
    <property type="entry name" value="PRK00024.1"/>
    <property type="match status" value="1"/>
</dbReference>
<dbReference type="PANTHER" id="PTHR30471">
    <property type="entry name" value="DNA REPAIR PROTEIN RADC"/>
    <property type="match status" value="1"/>
</dbReference>
<dbReference type="CDD" id="cd08071">
    <property type="entry name" value="MPN_DUF2466"/>
    <property type="match status" value="1"/>
</dbReference>
<dbReference type="GO" id="GO:0008237">
    <property type="term" value="F:metallopeptidase activity"/>
    <property type="evidence" value="ECO:0007669"/>
    <property type="project" value="UniProtKB-KW"/>
</dbReference>
<protein>
    <submittedName>
        <fullName evidence="8">Putative DNA repair protein RadC</fullName>
    </submittedName>
</protein>
<dbReference type="AlphaFoldDB" id="G6AVS2"/>
<dbReference type="PANTHER" id="PTHR30471:SF3">
    <property type="entry name" value="UPF0758 PROTEIN YEES-RELATED"/>
    <property type="match status" value="1"/>
</dbReference>
<keyword evidence="4" id="KW-0862">Zinc</keyword>
<dbReference type="eggNOG" id="COG2003">
    <property type="taxonomic scope" value="Bacteria"/>
</dbReference>
<dbReference type="NCBIfam" id="TIGR00608">
    <property type="entry name" value="radc"/>
    <property type="match status" value="1"/>
</dbReference>
<organism evidence="8 9">
    <name type="scientific">Leyella stercorea DSM 18206</name>
    <dbReference type="NCBI Taxonomy" id="1002367"/>
    <lineage>
        <taxon>Bacteria</taxon>
        <taxon>Pseudomonadati</taxon>
        <taxon>Bacteroidota</taxon>
        <taxon>Bacteroidia</taxon>
        <taxon>Bacteroidales</taxon>
        <taxon>Prevotellaceae</taxon>
        <taxon>Leyella</taxon>
    </lineage>
</organism>
<dbReference type="HOGENOM" id="CLU_073529_0_2_10"/>
<gene>
    <name evidence="8" type="ORF">HMPREF0673_00712</name>
</gene>
<comment type="similarity">
    <text evidence="6">Belongs to the UPF0758 family.</text>
</comment>
<evidence type="ECO:0000256" key="6">
    <source>
        <dbReference type="RuleBase" id="RU003797"/>
    </source>
</evidence>
<keyword evidence="1" id="KW-0645">Protease</keyword>
<evidence type="ECO:0000256" key="5">
    <source>
        <dbReference type="ARBA" id="ARBA00023049"/>
    </source>
</evidence>
<evidence type="ECO:0000259" key="7">
    <source>
        <dbReference type="PROSITE" id="PS50249"/>
    </source>
</evidence>
<dbReference type="Pfam" id="PF04002">
    <property type="entry name" value="RadC"/>
    <property type="match status" value="1"/>
</dbReference>
<sequence>MHIRAICGNTSQQEILCVLRVLWEILKQTFVFLLIQQPMNDISNKSNHNSQLSTLNSQLKNNSQLKISDLSEADRPREKLRDRGTEALSDAELLAILIGSGSTSESAVALMQRILSACDNNLNTLGKRSLHELMQYKGIGEAKAITIIAACELGKRRQATKAAERPDMGSAQAVYEYMHPKMQDLDTEEAWVLLMNQRFRLIKAVRLSHGGLTETAVDVRVILREALLANATTLTLIHNHPSGNARPSGDDDRITHKLKTACDAMRLYLIDHLIVTDGNYYSYAEEGKI</sequence>
<comment type="caution">
    <text evidence="8">The sequence shown here is derived from an EMBL/GenBank/DDBJ whole genome shotgun (WGS) entry which is preliminary data.</text>
</comment>
<dbReference type="InterPro" id="IPR020891">
    <property type="entry name" value="UPF0758_CS"/>
</dbReference>
<dbReference type="InterPro" id="IPR025657">
    <property type="entry name" value="RadC_JAB"/>
</dbReference>